<sequence length="152" mass="16868">MTPNIPQHVTPRRSVARSWPQGRLQRPSRNRYEARSWHAARYWPAGLPGGQSGAINSAALGVALGVIGIIIVTALSFVYLGQVLTTASQGTSIQDLEQHISELRQKQQELELEGASLRSIQTVEQRVQQLNLEIADKVTYLTLPDQRVAYAR</sequence>
<evidence type="ECO:0008006" key="5">
    <source>
        <dbReference type="Google" id="ProtNLM"/>
    </source>
</evidence>
<evidence type="ECO:0000256" key="2">
    <source>
        <dbReference type="SAM" id="Phobius"/>
    </source>
</evidence>
<evidence type="ECO:0000313" key="3">
    <source>
        <dbReference type="EMBL" id="PIT98441.1"/>
    </source>
</evidence>
<comment type="caution">
    <text evidence="3">The sequence shown here is derived from an EMBL/GenBank/DDBJ whole genome shotgun (WGS) entry which is preliminary data.</text>
</comment>
<accession>A0A2M6X056</accession>
<keyword evidence="2" id="KW-0472">Membrane</keyword>
<feature type="region of interest" description="Disordered" evidence="1">
    <location>
        <begin position="1"/>
        <end position="31"/>
    </location>
</feature>
<feature type="transmembrane region" description="Helical" evidence="2">
    <location>
        <begin position="58"/>
        <end position="80"/>
    </location>
</feature>
<dbReference type="EMBL" id="PEZP01000007">
    <property type="protein sequence ID" value="PIT98441.1"/>
    <property type="molecule type" value="Genomic_DNA"/>
</dbReference>
<evidence type="ECO:0000313" key="4">
    <source>
        <dbReference type="Proteomes" id="UP000230731"/>
    </source>
</evidence>
<dbReference type="AlphaFoldDB" id="A0A2M6X056"/>
<organism evidence="3 4">
    <name type="scientific">Candidatus Andersenbacteria bacterium CG10_big_fil_rev_8_21_14_0_10_54_11</name>
    <dbReference type="NCBI Taxonomy" id="1974485"/>
    <lineage>
        <taxon>Bacteria</taxon>
        <taxon>Candidatus Anderseniibacteriota</taxon>
    </lineage>
</organism>
<name>A0A2M6X056_9BACT</name>
<dbReference type="Proteomes" id="UP000230731">
    <property type="component" value="Unassembled WGS sequence"/>
</dbReference>
<reference evidence="4" key="1">
    <citation type="submission" date="2017-09" db="EMBL/GenBank/DDBJ databases">
        <title>Depth-based differentiation of microbial function through sediment-hosted aquifers and enrichment of novel symbionts in the deep terrestrial subsurface.</title>
        <authorList>
            <person name="Probst A.J."/>
            <person name="Ladd B."/>
            <person name="Jarett J.K."/>
            <person name="Geller-Mcgrath D.E."/>
            <person name="Sieber C.M.K."/>
            <person name="Emerson J.B."/>
            <person name="Anantharaman K."/>
            <person name="Thomas B.C."/>
            <person name="Malmstrom R."/>
            <person name="Stieglmeier M."/>
            <person name="Klingl A."/>
            <person name="Woyke T."/>
            <person name="Ryan C.M."/>
            <person name="Banfield J.F."/>
        </authorList>
    </citation>
    <scope>NUCLEOTIDE SEQUENCE [LARGE SCALE GENOMIC DNA]</scope>
</reference>
<keyword evidence="2" id="KW-1133">Transmembrane helix</keyword>
<protein>
    <recommendedName>
        <fullName evidence="5">Septum formation initiator</fullName>
    </recommendedName>
</protein>
<proteinExistence type="predicted"/>
<keyword evidence="2" id="KW-0812">Transmembrane</keyword>
<gene>
    <name evidence="3" type="ORF">COT71_00685</name>
</gene>
<evidence type="ECO:0000256" key="1">
    <source>
        <dbReference type="SAM" id="MobiDB-lite"/>
    </source>
</evidence>